<name>A0A068NXX9_FIMGI</name>
<gene>
    <name evidence="1" type="ORF">OP10G_3141</name>
</gene>
<keyword evidence="2" id="KW-1185">Reference proteome</keyword>
<dbReference type="EMBL" id="CP007139">
    <property type="protein sequence ID" value="AIE86509.1"/>
    <property type="molecule type" value="Genomic_DNA"/>
</dbReference>
<sequence>MISIWSKEIAYAQDVHPFNLGWPPENRTIRGDRYTELQS</sequence>
<dbReference type="KEGG" id="fgi:OP10G_3141"/>
<dbReference type="AlphaFoldDB" id="A0A068NXX9"/>
<evidence type="ECO:0000313" key="2">
    <source>
        <dbReference type="Proteomes" id="UP000027982"/>
    </source>
</evidence>
<dbReference type="Proteomes" id="UP000027982">
    <property type="component" value="Chromosome"/>
</dbReference>
<accession>A0A068NXX9</accession>
<protein>
    <submittedName>
        <fullName evidence="1">Uncharacterized protein</fullName>
    </submittedName>
</protein>
<organism evidence="1 2">
    <name type="scientific">Fimbriimonas ginsengisoli Gsoil 348</name>
    <dbReference type="NCBI Taxonomy" id="661478"/>
    <lineage>
        <taxon>Bacteria</taxon>
        <taxon>Bacillati</taxon>
        <taxon>Armatimonadota</taxon>
        <taxon>Fimbriimonadia</taxon>
        <taxon>Fimbriimonadales</taxon>
        <taxon>Fimbriimonadaceae</taxon>
        <taxon>Fimbriimonas</taxon>
    </lineage>
</organism>
<reference evidence="1 2" key="1">
    <citation type="journal article" date="2014" name="PLoS ONE">
        <title>The first complete genome sequence of the class fimbriimonadia in the phylum armatimonadetes.</title>
        <authorList>
            <person name="Hu Z.Y."/>
            <person name="Wang Y.Z."/>
            <person name="Im W.T."/>
            <person name="Wang S.Y."/>
            <person name="Zhao G.P."/>
            <person name="Zheng H.J."/>
            <person name="Quan Z.X."/>
        </authorList>
    </citation>
    <scope>NUCLEOTIDE SEQUENCE [LARGE SCALE GENOMIC DNA]</scope>
    <source>
        <strain evidence="1">Gsoil 348</strain>
    </source>
</reference>
<proteinExistence type="predicted"/>
<dbReference type="HOGENOM" id="CLU_3310125_0_0_0"/>
<evidence type="ECO:0000313" key="1">
    <source>
        <dbReference type="EMBL" id="AIE86509.1"/>
    </source>
</evidence>